<proteinExistence type="predicted"/>
<dbReference type="AlphaFoldDB" id="A0A0A7EC18"/>
<dbReference type="PROSITE" id="PS51094">
    <property type="entry name" value="PTS_EIIA_TYPE_2"/>
    <property type="match status" value="1"/>
</dbReference>
<dbReference type="Gene3D" id="3.40.930.10">
    <property type="entry name" value="Mannitol-specific EII, Chain A"/>
    <property type="match status" value="1"/>
</dbReference>
<dbReference type="InterPro" id="IPR002178">
    <property type="entry name" value="PTS_EIIA_type-2_dom"/>
</dbReference>
<protein>
    <submittedName>
        <fullName evidence="2">PTS cellobiose transporter subunit IIA</fullName>
    </submittedName>
</protein>
<gene>
    <name evidence="2" type="ORF">OM33_02010</name>
</gene>
<dbReference type="SUPFAM" id="SSF55804">
    <property type="entry name" value="Phoshotransferase/anion transport protein"/>
    <property type="match status" value="1"/>
</dbReference>
<dbReference type="CDD" id="cd00211">
    <property type="entry name" value="PTS_IIA_fru"/>
    <property type="match status" value="1"/>
</dbReference>
<sequence length="152" mass="17006">MKLTDIIAEDCAKTAVLFNSKKRLFEFISDLAHQHAPDITSQEFLDALLQREKLGSTGIGKGLAIPHGRIDGLQNTIGFLIVNQSPIPFDAIDDKDVDVFVVLLIPEQNCQQHLQTLATIADKLKDKQFCRQLRHAENNHQLYQVISSEASN</sequence>
<evidence type="ECO:0000259" key="1">
    <source>
        <dbReference type="PROSITE" id="PS51094"/>
    </source>
</evidence>
<dbReference type="HOGENOM" id="CLU_072531_5_2_6"/>
<dbReference type="OrthoDB" id="95460at2"/>
<dbReference type="eggNOG" id="COG1762">
    <property type="taxonomic scope" value="Bacteria"/>
</dbReference>
<keyword evidence="3" id="KW-1185">Reference proteome</keyword>
<organism evidence="2 3">
    <name type="scientific">Pseudoalteromonas piratica</name>
    <dbReference type="NCBI Taxonomy" id="1348114"/>
    <lineage>
        <taxon>Bacteria</taxon>
        <taxon>Pseudomonadati</taxon>
        <taxon>Pseudomonadota</taxon>
        <taxon>Gammaproteobacteria</taxon>
        <taxon>Alteromonadales</taxon>
        <taxon>Pseudoalteromonadaceae</taxon>
        <taxon>Pseudoalteromonas</taxon>
    </lineage>
</organism>
<feature type="domain" description="PTS EIIA type-2" evidence="1">
    <location>
        <begin position="5"/>
        <end position="149"/>
    </location>
</feature>
<accession>A0A0A7EC18</accession>
<dbReference type="InterPro" id="IPR051541">
    <property type="entry name" value="PTS_SugarTrans_NitroReg"/>
</dbReference>
<dbReference type="GO" id="GO:0008982">
    <property type="term" value="F:protein-N(PI)-phosphohistidine-sugar phosphotransferase activity"/>
    <property type="evidence" value="ECO:0007669"/>
    <property type="project" value="InterPro"/>
</dbReference>
<dbReference type="GO" id="GO:0009401">
    <property type="term" value="P:phosphoenolpyruvate-dependent sugar phosphotransferase system"/>
    <property type="evidence" value="ECO:0007669"/>
    <property type="project" value="InterPro"/>
</dbReference>
<name>A0A0A7EC18_9GAMM</name>
<dbReference type="InterPro" id="IPR006320">
    <property type="entry name" value="PTS_Nitro_regul"/>
</dbReference>
<dbReference type="PANTHER" id="PTHR47738:SF1">
    <property type="entry name" value="NITROGEN REGULATORY PROTEIN"/>
    <property type="match status" value="1"/>
</dbReference>
<dbReference type="Pfam" id="PF00359">
    <property type="entry name" value="PTS_EIIA_2"/>
    <property type="match status" value="1"/>
</dbReference>
<dbReference type="EMBL" id="CP009888">
    <property type="protein sequence ID" value="AIY64063.1"/>
    <property type="molecule type" value="Genomic_DNA"/>
</dbReference>
<evidence type="ECO:0000313" key="2">
    <source>
        <dbReference type="EMBL" id="AIY64063.1"/>
    </source>
</evidence>
<dbReference type="STRING" id="1348114.OM33_02010"/>
<dbReference type="Proteomes" id="UP000030341">
    <property type="component" value="Chromosome 1"/>
</dbReference>
<evidence type="ECO:0000313" key="3">
    <source>
        <dbReference type="Proteomes" id="UP000030341"/>
    </source>
</evidence>
<dbReference type="PROSITE" id="PS00372">
    <property type="entry name" value="PTS_EIIA_TYPE_2_HIS"/>
    <property type="match status" value="1"/>
</dbReference>
<reference evidence="2 3" key="1">
    <citation type="submission" date="2014-11" db="EMBL/GenBank/DDBJ databases">
        <title>Complete Genome Sequence of Pseudoalteromonas sp. Strain OCN003 Isolated from Kaneohe Bay, Oahu, Hawaii.</title>
        <authorList>
            <person name="Beurmann S."/>
            <person name="Videau P."/>
            <person name="Ushijima B."/>
            <person name="Smith A.M."/>
            <person name="Aeby G.S."/>
            <person name="Callahan S.M."/>
            <person name="Belcaid M."/>
        </authorList>
    </citation>
    <scope>NUCLEOTIDE SEQUENCE [LARGE SCALE GENOMIC DNA]</scope>
    <source>
        <strain evidence="2 3">OCN003</strain>
    </source>
</reference>
<dbReference type="KEGG" id="pseo:OM33_02010"/>
<dbReference type="InterPro" id="IPR016152">
    <property type="entry name" value="PTrfase/Anion_transptr"/>
</dbReference>
<dbReference type="NCBIfam" id="TIGR01419">
    <property type="entry name" value="nitro_reg_IIA"/>
    <property type="match status" value="1"/>
</dbReference>
<dbReference type="RefSeq" id="WP_038638079.1">
    <property type="nucleotide sequence ID" value="NZ_CP009888.1"/>
</dbReference>
<dbReference type="GO" id="GO:0030295">
    <property type="term" value="F:protein kinase activator activity"/>
    <property type="evidence" value="ECO:0007669"/>
    <property type="project" value="TreeGrafter"/>
</dbReference>
<dbReference type="PANTHER" id="PTHR47738">
    <property type="entry name" value="PTS SYSTEM FRUCTOSE-LIKE EIIA COMPONENT-RELATED"/>
    <property type="match status" value="1"/>
</dbReference>